<evidence type="ECO:0000259" key="1">
    <source>
        <dbReference type="SMART" id="SM00860"/>
    </source>
</evidence>
<evidence type="ECO:0000313" key="2">
    <source>
        <dbReference type="EMBL" id="ORY87308.1"/>
    </source>
</evidence>
<proteinExistence type="predicted"/>
<dbReference type="Pfam" id="PF09346">
    <property type="entry name" value="SMI1_KNR4"/>
    <property type="match status" value="1"/>
</dbReference>
<dbReference type="SUPFAM" id="SSF160631">
    <property type="entry name" value="SMI1/KNR4-like"/>
    <property type="match status" value="1"/>
</dbReference>
<dbReference type="AlphaFoldDB" id="A0A1Y2FTJ6"/>
<sequence>MNDNYTSIGNIFLLKEPMGLPKDHIQKIEDLLQGPLPKALKNYYEWCGGCKDMNSAQDFLLTLDGRYGHYAFKNFLHPDYFAFYVENQCVYVWGFKKTEGYAKGDPEVYESSDLGKTWSPTGNSLSQFLNSHAYMNFIFSMEYFNEDFVDATEEQVQQLKEQFPIIENVGSPTTTTNNNNNNNIQYLQPYEDTIIMIQEGVDEKYELYYSSRSKQNFKKINRIILRMTGFEFDSESESNSDSD</sequence>
<gene>
    <name evidence="2" type="ORF">LY90DRAFT_498578</name>
</gene>
<dbReference type="EMBL" id="MCOG01000001">
    <property type="protein sequence ID" value="ORY87308.1"/>
    <property type="molecule type" value="Genomic_DNA"/>
</dbReference>
<accession>A0A1Y2FTJ6</accession>
<comment type="caution">
    <text evidence="2">The sequence shown here is derived from an EMBL/GenBank/DDBJ whole genome shotgun (WGS) entry which is preliminary data.</text>
</comment>
<dbReference type="SMART" id="SM00860">
    <property type="entry name" value="SMI1_KNR4"/>
    <property type="match status" value="1"/>
</dbReference>
<dbReference type="OrthoDB" id="10433455at2759"/>
<protein>
    <recommendedName>
        <fullName evidence="1">Knr4/Smi1-like domain-containing protein</fullName>
    </recommendedName>
</protein>
<reference evidence="2 3" key="1">
    <citation type="submission" date="2016-08" db="EMBL/GenBank/DDBJ databases">
        <title>A Parts List for Fungal Cellulosomes Revealed by Comparative Genomics.</title>
        <authorList>
            <consortium name="DOE Joint Genome Institute"/>
            <person name="Haitjema C.H."/>
            <person name="Gilmore S.P."/>
            <person name="Henske J.K."/>
            <person name="Solomon K.V."/>
            <person name="De Groot R."/>
            <person name="Kuo A."/>
            <person name="Mondo S.J."/>
            <person name="Salamov A.A."/>
            <person name="Labutti K."/>
            <person name="Zhao Z."/>
            <person name="Chiniquy J."/>
            <person name="Barry K."/>
            <person name="Brewer H.M."/>
            <person name="Purvine S.O."/>
            <person name="Wright A.T."/>
            <person name="Boxma B."/>
            <person name="Van Alen T."/>
            <person name="Hackstein J.H."/>
            <person name="Baker S.E."/>
            <person name="Grigoriev I.V."/>
            <person name="O'Malley M.A."/>
        </authorList>
    </citation>
    <scope>NUCLEOTIDE SEQUENCE [LARGE SCALE GENOMIC DNA]</scope>
    <source>
        <strain evidence="2 3">G1</strain>
    </source>
</reference>
<dbReference type="InterPro" id="IPR037883">
    <property type="entry name" value="Knr4/Smi1-like_sf"/>
</dbReference>
<feature type="domain" description="Knr4/Smi1-like" evidence="1">
    <location>
        <begin position="19"/>
        <end position="131"/>
    </location>
</feature>
<dbReference type="InterPro" id="IPR018958">
    <property type="entry name" value="Knr4/Smi1-like_dom"/>
</dbReference>
<dbReference type="Proteomes" id="UP000193920">
    <property type="component" value="Unassembled WGS sequence"/>
</dbReference>
<organism evidence="2 3">
    <name type="scientific">Neocallimastix californiae</name>
    <dbReference type="NCBI Taxonomy" id="1754190"/>
    <lineage>
        <taxon>Eukaryota</taxon>
        <taxon>Fungi</taxon>
        <taxon>Fungi incertae sedis</taxon>
        <taxon>Chytridiomycota</taxon>
        <taxon>Chytridiomycota incertae sedis</taxon>
        <taxon>Neocallimastigomycetes</taxon>
        <taxon>Neocallimastigales</taxon>
        <taxon>Neocallimastigaceae</taxon>
        <taxon>Neocallimastix</taxon>
    </lineage>
</organism>
<name>A0A1Y2FTJ6_9FUNG</name>
<evidence type="ECO:0000313" key="3">
    <source>
        <dbReference type="Proteomes" id="UP000193920"/>
    </source>
</evidence>
<keyword evidence="3" id="KW-1185">Reference proteome</keyword>